<accession>A0A2N3LM41</accession>
<evidence type="ECO:0000313" key="1">
    <source>
        <dbReference type="EMBL" id="PKR85700.1"/>
    </source>
</evidence>
<dbReference type="OrthoDB" id="2937764at2"/>
<sequence length="158" mass="19266">MIYFIIGLAVLIVVILAIRSSRRRNEDSRLKEYHIYTYVVMEKEDEEVFDNADEKLWELAETYPFLIPGQIFCREDRYNDTWENDWDELITNTNYSKEKEPYYLFFSEPIQNRKNAPSILWDTKVLETNNIEEVRKWCEKFEQNIFKEQSSYEYRVGL</sequence>
<dbReference type="Proteomes" id="UP000233440">
    <property type="component" value="Unassembled WGS sequence"/>
</dbReference>
<keyword evidence="2" id="KW-1185">Reference proteome</keyword>
<protein>
    <submittedName>
        <fullName evidence="1">Uncharacterized protein</fullName>
    </submittedName>
</protein>
<comment type="caution">
    <text evidence="1">The sequence shown here is derived from an EMBL/GenBank/DDBJ whole genome shotgun (WGS) entry which is preliminary data.</text>
</comment>
<dbReference type="RefSeq" id="WP_101353749.1">
    <property type="nucleotide sequence ID" value="NZ_PIQO01000004.1"/>
</dbReference>
<organism evidence="1 2">
    <name type="scientific">Heyndrickxia camelliae</name>
    <dbReference type="NCBI Taxonomy" id="1707093"/>
    <lineage>
        <taxon>Bacteria</taxon>
        <taxon>Bacillati</taxon>
        <taxon>Bacillota</taxon>
        <taxon>Bacilli</taxon>
        <taxon>Bacillales</taxon>
        <taxon>Bacillaceae</taxon>
        <taxon>Heyndrickxia</taxon>
    </lineage>
</organism>
<gene>
    <name evidence="1" type="ORF">CWO92_08305</name>
</gene>
<reference evidence="1 2" key="1">
    <citation type="submission" date="2017-11" db="EMBL/GenBank/DDBJ databases">
        <title>Bacillus camelliae sp. nov., isolated from pu'er tea.</title>
        <authorList>
            <person name="Niu L."/>
        </authorList>
    </citation>
    <scope>NUCLEOTIDE SEQUENCE [LARGE SCALE GENOMIC DNA]</scope>
    <source>
        <strain evidence="1 2">7578-1</strain>
    </source>
</reference>
<dbReference type="EMBL" id="PIQO01000004">
    <property type="protein sequence ID" value="PKR85700.1"/>
    <property type="molecule type" value="Genomic_DNA"/>
</dbReference>
<proteinExistence type="predicted"/>
<dbReference type="AlphaFoldDB" id="A0A2N3LM41"/>
<evidence type="ECO:0000313" key="2">
    <source>
        <dbReference type="Proteomes" id="UP000233440"/>
    </source>
</evidence>
<name>A0A2N3LM41_9BACI</name>